<dbReference type="PANTHER" id="PTHR30487">
    <property type="entry name" value="TYPE 4 PREPILIN-LIKE PROTEINS LEADER PEPTIDE-PROCESSING ENZYME"/>
    <property type="match status" value="1"/>
</dbReference>
<evidence type="ECO:0000256" key="2">
    <source>
        <dbReference type="SAM" id="Phobius"/>
    </source>
</evidence>
<keyword evidence="5" id="KW-1185">Reference proteome</keyword>
<organism evidence="4 5">
    <name type="scientific">Paraburkholderia diazotrophica</name>
    <dbReference type="NCBI Taxonomy" id="667676"/>
    <lineage>
        <taxon>Bacteria</taxon>
        <taxon>Pseudomonadati</taxon>
        <taxon>Pseudomonadota</taxon>
        <taxon>Betaproteobacteria</taxon>
        <taxon>Burkholderiales</taxon>
        <taxon>Burkholderiaceae</taxon>
        <taxon>Paraburkholderia</taxon>
    </lineage>
</organism>
<dbReference type="Pfam" id="PF01478">
    <property type="entry name" value="Peptidase_A24"/>
    <property type="match status" value="1"/>
</dbReference>
<dbReference type="STRING" id="667676.SAMN05192539_107617"/>
<sequence length="182" mass="18633">MNAFEFPVGVCLLALVATAAGTDLHSRRIPNWLVLAGLTLALAVQWWQHGAAQGYASWGLGLLTGGGLFLPLYALRGMGAGDVKLMAMVGAFVGPELAFETVLVTCVIGGVLGLTVVIFKRALKSTGTNMLAIVLSDRGLSGRLSETGKDAALPSVGSLPYGVAIALGTLSIMVLHSGQGIG</sequence>
<feature type="transmembrane region" description="Helical" evidence="2">
    <location>
        <begin position="29"/>
        <end position="47"/>
    </location>
</feature>
<evidence type="ECO:0000259" key="3">
    <source>
        <dbReference type="Pfam" id="PF01478"/>
    </source>
</evidence>
<dbReference type="GO" id="GO:0006465">
    <property type="term" value="P:signal peptide processing"/>
    <property type="evidence" value="ECO:0007669"/>
    <property type="project" value="TreeGrafter"/>
</dbReference>
<dbReference type="Gene3D" id="1.20.120.1220">
    <property type="match status" value="1"/>
</dbReference>
<dbReference type="Proteomes" id="UP000198866">
    <property type="component" value="Unassembled WGS sequence"/>
</dbReference>
<dbReference type="GO" id="GO:0005886">
    <property type="term" value="C:plasma membrane"/>
    <property type="evidence" value="ECO:0007669"/>
    <property type="project" value="TreeGrafter"/>
</dbReference>
<dbReference type="InterPro" id="IPR000045">
    <property type="entry name" value="Prepilin_IV_endopep_pep"/>
</dbReference>
<keyword evidence="2" id="KW-0472">Membrane</keyword>
<feature type="domain" description="Prepilin type IV endopeptidase peptidase" evidence="3">
    <location>
        <begin position="12"/>
        <end position="114"/>
    </location>
</feature>
<reference evidence="5" key="1">
    <citation type="submission" date="2016-10" db="EMBL/GenBank/DDBJ databases">
        <authorList>
            <person name="Varghese N."/>
            <person name="Submissions S."/>
        </authorList>
    </citation>
    <scope>NUCLEOTIDE SEQUENCE [LARGE SCALE GENOMIC DNA]</scope>
    <source>
        <strain evidence="5">LMG 26031</strain>
    </source>
</reference>
<accession>A0A1H7EIZ2</accession>
<feature type="transmembrane region" description="Helical" evidence="2">
    <location>
        <begin position="59"/>
        <end position="77"/>
    </location>
</feature>
<dbReference type="AlphaFoldDB" id="A0A1H7EIZ2"/>
<comment type="similarity">
    <text evidence="1">Belongs to the peptidase A24 family.</text>
</comment>
<dbReference type="PANTHER" id="PTHR30487:SF0">
    <property type="entry name" value="PREPILIN LEADER PEPTIDASE_N-METHYLTRANSFERASE-RELATED"/>
    <property type="match status" value="1"/>
</dbReference>
<feature type="transmembrane region" description="Helical" evidence="2">
    <location>
        <begin position="97"/>
        <end position="119"/>
    </location>
</feature>
<dbReference type="RefSeq" id="WP_090874070.1">
    <property type="nucleotide sequence ID" value="NZ_FNYE01000076.1"/>
</dbReference>
<dbReference type="InterPro" id="IPR050882">
    <property type="entry name" value="Prepilin_peptidase/N-MTase"/>
</dbReference>
<dbReference type="OrthoDB" id="5508079at2"/>
<name>A0A1H7EIZ2_9BURK</name>
<protein>
    <submittedName>
        <fullName evidence="4">Prepilin peptidase CpaA</fullName>
    </submittedName>
</protein>
<evidence type="ECO:0000256" key="1">
    <source>
        <dbReference type="ARBA" id="ARBA00005801"/>
    </source>
</evidence>
<evidence type="ECO:0000313" key="4">
    <source>
        <dbReference type="EMBL" id="SEK13818.1"/>
    </source>
</evidence>
<proteinExistence type="inferred from homology"/>
<dbReference type="EMBL" id="FNYE01000076">
    <property type="protein sequence ID" value="SEK13818.1"/>
    <property type="molecule type" value="Genomic_DNA"/>
</dbReference>
<keyword evidence="2" id="KW-1133">Transmembrane helix</keyword>
<evidence type="ECO:0000313" key="5">
    <source>
        <dbReference type="Proteomes" id="UP000198866"/>
    </source>
</evidence>
<dbReference type="GO" id="GO:0004190">
    <property type="term" value="F:aspartic-type endopeptidase activity"/>
    <property type="evidence" value="ECO:0007669"/>
    <property type="project" value="InterPro"/>
</dbReference>
<gene>
    <name evidence="4" type="ORF">SAMN05192539_107617</name>
</gene>
<keyword evidence="2" id="KW-0812">Transmembrane</keyword>